<dbReference type="PROSITE" id="PS00194">
    <property type="entry name" value="THIOREDOXIN_1"/>
    <property type="match status" value="1"/>
</dbReference>
<dbReference type="SUPFAM" id="SSF52833">
    <property type="entry name" value="Thioredoxin-like"/>
    <property type="match status" value="1"/>
</dbReference>
<keyword evidence="4" id="KW-0676">Redox-active center</keyword>
<keyword evidence="2" id="KW-0249">Electron transport</keyword>
<dbReference type="InterPro" id="IPR013766">
    <property type="entry name" value="Thioredoxin_domain"/>
</dbReference>
<keyword evidence="3" id="KW-1015">Disulfide bond</keyword>
<dbReference type="InterPro" id="IPR017937">
    <property type="entry name" value="Thioredoxin_CS"/>
</dbReference>
<dbReference type="PANTHER" id="PTHR45663:SF11">
    <property type="entry name" value="GEO12009P1"/>
    <property type="match status" value="1"/>
</dbReference>
<sequence>MNAFRQLVRPTQQSVKFVSQRQFHAAVPVMTGKTIEATSETFAELVNKADHPVIVDFYADWCGPCKMLGPLLEKSVKANPKVTLVKLDVDNATELAGQYKIAALPTVAAFNKGEVVDQFVGMRRGPDVEDFVKKHADRA</sequence>
<organism evidence="6 7">
    <name type="scientific">Circinella minor</name>
    <dbReference type="NCBI Taxonomy" id="1195481"/>
    <lineage>
        <taxon>Eukaryota</taxon>
        <taxon>Fungi</taxon>
        <taxon>Fungi incertae sedis</taxon>
        <taxon>Mucoromycota</taxon>
        <taxon>Mucoromycotina</taxon>
        <taxon>Mucoromycetes</taxon>
        <taxon>Mucorales</taxon>
        <taxon>Lichtheimiaceae</taxon>
        <taxon>Circinella</taxon>
    </lineage>
</organism>
<dbReference type="GO" id="GO:0005737">
    <property type="term" value="C:cytoplasm"/>
    <property type="evidence" value="ECO:0007669"/>
    <property type="project" value="TreeGrafter"/>
</dbReference>
<dbReference type="PROSITE" id="PS51352">
    <property type="entry name" value="THIOREDOXIN_2"/>
    <property type="match status" value="1"/>
</dbReference>
<evidence type="ECO:0000313" key="6">
    <source>
        <dbReference type="EMBL" id="KAG2225670.1"/>
    </source>
</evidence>
<evidence type="ECO:0000313" key="7">
    <source>
        <dbReference type="Proteomes" id="UP000646827"/>
    </source>
</evidence>
<dbReference type="CDD" id="cd02947">
    <property type="entry name" value="TRX_family"/>
    <property type="match status" value="1"/>
</dbReference>
<proteinExistence type="predicted"/>
<evidence type="ECO:0000256" key="4">
    <source>
        <dbReference type="ARBA" id="ARBA00023284"/>
    </source>
</evidence>
<dbReference type="Proteomes" id="UP000646827">
    <property type="component" value="Unassembled WGS sequence"/>
</dbReference>
<dbReference type="PRINTS" id="PR00421">
    <property type="entry name" value="THIOREDOXIN"/>
</dbReference>
<dbReference type="EMBL" id="JAEPRB010000025">
    <property type="protein sequence ID" value="KAG2225670.1"/>
    <property type="molecule type" value="Genomic_DNA"/>
</dbReference>
<evidence type="ECO:0000259" key="5">
    <source>
        <dbReference type="PROSITE" id="PS51352"/>
    </source>
</evidence>
<reference evidence="6 7" key="1">
    <citation type="submission" date="2020-12" db="EMBL/GenBank/DDBJ databases">
        <title>Metabolic potential, ecology and presence of endohyphal bacteria is reflected in genomic diversity of Mucoromycotina.</title>
        <authorList>
            <person name="Muszewska A."/>
            <person name="Okrasinska A."/>
            <person name="Steczkiewicz K."/>
            <person name="Drgas O."/>
            <person name="Orlowska M."/>
            <person name="Perlinska-Lenart U."/>
            <person name="Aleksandrzak-Piekarczyk T."/>
            <person name="Szatraj K."/>
            <person name="Zielenkiewicz U."/>
            <person name="Pilsyk S."/>
            <person name="Malc E."/>
            <person name="Mieczkowski P."/>
            <person name="Kruszewska J.S."/>
            <person name="Biernat P."/>
            <person name="Pawlowska J."/>
        </authorList>
    </citation>
    <scope>NUCLEOTIDE SEQUENCE [LARGE SCALE GENOMIC DNA]</scope>
    <source>
        <strain evidence="6 7">CBS 142.35</strain>
    </source>
</reference>
<protein>
    <recommendedName>
        <fullName evidence="5">Thioredoxin domain-containing protein</fullName>
    </recommendedName>
</protein>
<dbReference type="InterPro" id="IPR005746">
    <property type="entry name" value="Thioredoxin"/>
</dbReference>
<gene>
    <name evidence="6" type="ORF">INT45_012142</name>
</gene>
<comment type="caution">
    <text evidence="6">The sequence shown here is derived from an EMBL/GenBank/DDBJ whole genome shotgun (WGS) entry which is preliminary data.</text>
</comment>
<feature type="domain" description="Thioredoxin" evidence="5">
    <location>
        <begin position="16"/>
        <end position="139"/>
    </location>
</feature>
<dbReference type="FunFam" id="3.40.30.10:FF:000001">
    <property type="entry name" value="Thioredoxin"/>
    <property type="match status" value="1"/>
</dbReference>
<dbReference type="OrthoDB" id="2121326at2759"/>
<dbReference type="InterPro" id="IPR036249">
    <property type="entry name" value="Thioredoxin-like_sf"/>
</dbReference>
<keyword evidence="7" id="KW-1185">Reference proteome</keyword>
<evidence type="ECO:0000256" key="3">
    <source>
        <dbReference type="ARBA" id="ARBA00023157"/>
    </source>
</evidence>
<evidence type="ECO:0000256" key="2">
    <source>
        <dbReference type="ARBA" id="ARBA00022982"/>
    </source>
</evidence>
<dbReference type="Gene3D" id="3.40.30.10">
    <property type="entry name" value="Glutaredoxin"/>
    <property type="match status" value="1"/>
</dbReference>
<name>A0A8H7SA34_9FUNG</name>
<dbReference type="Pfam" id="PF00085">
    <property type="entry name" value="Thioredoxin"/>
    <property type="match status" value="1"/>
</dbReference>
<dbReference type="GO" id="GO:0015035">
    <property type="term" value="F:protein-disulfide reductase activity"/>
    <property type="evidence" value="ECO:0007669"/>
    <property type="project" value="InterPro"/>
</dbReference>
<dbReference type="PANTHER" id="PTHR45663">
    <property type="entry name" value="GEO12009P1"/>
    <property type="match status" value="1"/>
</dbReference>
<dbReference type="AlphaFoldDB" id="A0A8H7SA34"/>
<evidence type="ECO:0000256" key="1">
    <source>
        <dbReference type="ARBA" id="ARBA00022448"/>
    </source>
</evidence>
<accession>A0A8H7SA34</accession>
<dbReference type="NCBIfam" id="TIGR01068">
    <property type="entry name" value="thioredoxin"/>
    <property type="match status" value="1"/>
</dbReference>
<keyword evidence="1" id="KW-0813">Transport</keyword>